<dbReference type="InterPro" id="IPR016164">
    <property type="entry name" value="FAD-linked_Oxase-like_C"/>
</dbReference>
<dbReference type="InterPro" id="IPR016166">
    <property type="entry name" value="FAD-bd_PCMH"/>
</dbReference>
<reference evidence="16 17" key="1">
    <citation type="submission" date="2024-02" db="EMBL/GenBank/DDBJ databases">
        <title>Chromosome-scale genome assembly of the rough periwinkle Littorina saxatilis.</title>
        <authorList>
            <person name="De Jode A."/>
            <person name="Faria R."/>
            <person name="Formenti G."/>
            <person name="Sims Y."/>
            <person name="Smith T.P."/>
            <person name="Tracey A."/>
            <person name="Wood J.M.D."/>
            <person name="Zagrodzka Z.B."/>
            <person name="Johannesson K."/>
            <person name="Butlin R.K."/>
            <person name="Leder E.H."/>
        </authorList>
    </citation>
    <scope>NUCLEOTIDE SEQUENCE [LARGE SCALE GENOMIC DNA]</scope>
    <source>
        <strain evidence="16">Snail1</strain>
        <tissue evidence="16">Muscle</tissue>
    </source>
</reference>
<dbReference type="InterPro" id="IPR036318">
    <property type="entry name" value="FAD-bd_PCMH-like_sf"/>
</dbReference>
<keyword evidence="5" id="KW-0274">FAD</keyword>
<gene>
    <name evidence="16" type="ORF">V1264_000737</name>
</gene>
<keyword evidence="7" id="KW-0007">Acetylation</keyword>
<dbReference type="Gene3D" id="3.30.70.2740">
    <property type="match status" value="1"/>
</dbReference>
<evidence type="ECO:0000259" key="15">
    <source>
        <dbReference type="PROSITE" id="PS51387"/>
    </source>
</evidence>
<evidence type="ECO:0000256" key="11">
    <source>
        <dbReference type="ARBA" id="ARBA00051477"/>
    </source>
</evidence>
<keyword evidence="9" id="KW-0496">Mitochondrion</keyword>
<dbReference type="Gene3D" id="3.30.465.10">
    <property type="match status" value="1"/>
</dbReference>
<dbReference type="EC" id="1.1.2.4" evidence="10"/>
<evidence type="ECO:0000313" key="16">
    <source>
        <dbReference type="EMBL" id="KAK7114730.1"/>
    </source>
</evidence>
<evidence type="ECO:0000256" key="12">
    <source>
        <dbReference type="ARBA" id="ARBA00053432"/>
    </source>
</evidence>
<keyword evidence="17" id="KW-1185">Reference proteome</keyword>
<sequence>MRDMSMTLDLTLTSLLSNCDRLQGVNMFSQKFIRHALLLSSRGKSGIRCRFRSTQAIAEKVTDGFVEDLRSIVGKANVSTAEAVRDQHGHDESYHETTLPDAVVFAQSVEHVSKVAKLCNDNVVPLIPFGSGTGLEGGINALKGGVCLDISQMKNVIEVNAEDFDCTVESGVTRGELNSYIRDTGLNFPVDPGADASVCGMCATSASGTNAVRYGTMRENVLNMEVVLADGTVLWTAGKNKRSRKTSAGYNLTNLFVGSEGTLGIITKATIRLYGIPEATLSAVVHFPSIQEAVDTTVQVMQCGVPIARIEFLDEAAIDAFNKYSKFDMKVAPSLFLEFHGSPSSVEEQKEVVEEIAKMNNGSNFKWATNADERNRLWKARHEIVYACTALVPGSKPYSTDVCVPISNLPAVIVQTKEMLKKENLVGPIVGHVGDGNFHIFFPVDHDHPEALTKIKAMSEKMSLLAMEMHGTCTGEHGIGMGKRELLEKEVGIEGLRAMQIVKNAFDPNQILNPGKIFPV</sequence>
<evidence type="ECO:0000256" key="3">
    <source>
        <dbReference type="ARBA" id="ARBA00008000"/>
    </source>
</evidence>
<feature type="domain" description="FAD-binding PCMH-type" evidence="15">
    <location>
        <begin position="96"/>
        <end position="276"/>
    </location>
</feature>
<dbReference type="EMBL" id="JBAMIC010000001">
    <property type="protein sequence ID" value="KAK7114730.1"/>
    <property type="molecule type" value="Genomic_DNA"/>
</dbReference>
<dbReference type="FunFam" id="3.30.43.10:FF:000010">
    <property type="entry name" value="probable D-lactate dehydrogenase, mitochondrial"/>
    <property type="match status" value="1"/>
</dbReference>
<dbReference type="GO" id="GO:0005739">
    <property type="term" value="C:mitochondrion"/>
    <property type="evidence" value="ECO:0007669"/>
    <property type="project" value="UniProtKB-SubCell"/>
</dbReference>
<dbReference type="FunFam" id="3.30.465.10:FF:000030">
    <property type="entry name" value="probable D-lactate dehydrogenase, mitochondrial"/>
    <property type="match status" value="1"/>
</dbReference>
<dbReference type="PANTHER" id="PTHR11748">
    <property type="entry name" value="D-LACTATE DEHYDROGENASE"/>
    <property type="match status" value="1"/>
</dbReference>
<dbReference type="GO" id="GO:0008720">
    <property type="term" value="F:D-lactate dehydrogenase (NAD+) activity"/>
    <property type="evidence" value="ECO:0007669"/>
    <property type="project" value="TreeGrafter"/>
</dbReference>
<comment type="subcellular location">
    <subcellularLocation>
        <location evidence="2">Mitochondrion</location>
    </subcellularLocation>
</comment>
<comment type="cofactor">
    <cofactor evidence="1">
        <name>FAD</name>
        <dbReference type="ChEBI" id="CHEBI:57692"/>
    </cofactor>
</comment>
<evidence type="ECO:0000256" key="5">
    <source>
        <dbReference type="ARBA" id="ARBA00022827"/>
    </source>
</evidence>
<evidence type="ECO:0000313" key="17">
    <source>
        <dbReference type="Proteomes" id="UP001374579"/>
    </source>
</evidence>
<comment type="similarity">
    <text evidence="3">Belongs to the FAD-binding oxidoreductase/transferase type 4 family.</text>
</comment>
<evidence type="ECO:0000256" key="2">
    <source>
        <dbReference type="ARBA" id="ARBA00004173"/>
    </source>
</evidence>
<dbReference type="GO" id="GO:0071949">
    <property type="term" value="F:FAD binding"/>
    <property type="evidence" value="ECO:0007669"/>
    <property type="project" value="InterPro"/>
</dbReference>
<dbReference type="Pfam" id="PF01565">
    <property type="entry name" value="FAD_binding_4"/>
    <property type="match status" value="1"/>
</dbReference>
<dbReference type="PANTHER" id="PTHR11748:SF111">
    <property type="entry name" value="D-LACTATE DEHYDROGENASE, MITOCHONDRIAL-RELATED"/>
    <property type="match status" value="1"/>
</dbReference>
<evidence type="ECO:0000256" key="8">
    <source>
        <dbReference type="ARBA" id="ARBA00023002"/>
    </source>
</evidence>
<proteinExistence type="inferred from homology"/>
<comment type="function">
    <text evidence="12">Involved in D-lactate, but not L-lactate catabolic process.</text>
</comment>
<comment type="subunit">
    <text evidence="13">Interacts with CSRP3.</text>
</comment>
<dbReference type="Gene3D" id="1.10.45.10">
    <property type="entry name" value="Vanillyl-alcohol Oxidase, Chain A, domain 4"/>
    <property type="match status" value="1"/>
</dbReference>
<evidence type="ECO:0000256" key="9">
    <source>
        <dbReference type="ARBA" id="ARBA00023128"/>
    </source>
</evidence>
<dbReference type="InterPro" id="IPR006094">
    <property type="entry name" value="Oxid_FAD_bind_N"/>
</dbReference>
<evidence type="ECO:0000256" key="13">
    <source>
        <dbReference type="ARBA" id="ARBA00063083"/>
    </source>
</evidence>
<comment type="caution">
    <text evidence="16">The sequence shown here is derived from an EMBL/GenBank/DDBJ whole genome shotgun (WGS) entry which is preliminary data.</text>
</comment>
<keyword evidence="8" id="KW-0560">Oxidoreductase</keyword>
<dbReference type="Pfam" id="PF02913">
    <property type="entry name" value="FAD-oxidase_C"/>
    <property type="match status" value="1"/>
</dbReference>
<evidence type="ECO:0000256" key="14">
    <source>
        <dbReference type="ARBA" id="ARBA00072812"/>
    </source>
</evidence>
<dbReference type="FunFam" id="1.10.45.10:FF:000001">
    <property type="entry name" value="D-lactate dehydrogenase mitochondrial"/>
    <property type="match status" value="1"/>
</dbReference>
<dbReference type="PROSITE" id="PS51387">
    <property type="entry name" value="FAD_PCMH"/>
    <property type="match status" value="1"/>
</dbReference>
<organism evidence="16 17">
    <name type="scientific">Littorina saxatilis</name>
    <dbReference type="NCBI Taxonomy" id="31220"/>
    <lineage>
        <taxon>Eukaryota</taxon>
        <taxon>Metazoa</taxon>
        <taxon>Spiralia</taxon>
        <taxon>Lophotrochozoa</taxon>
        <taxon>Mollusca</taxon>
        <taxon>Gastropoda</taxon>
        <taxon>Caenogastropoda</taxon>
        <taxon>Littorinimorpha</taxon>
        <taxon>Littorinoidea</taxon>
        <taxon>Littorinidae</taxon>
        <taxon>Littorina</taxon>
    </lineage>
</organism>
<protein>
    <recommendedName>
        <fullName evidence="14">Probable D-lactate dehydrogenase, mitochondrial</fullName>
        <ecNumber evidence="10">1.1.2.4</ecNumber>
    </recommendedName>
</protein>
<dbReference type="InterPro" id="IPR016169">
    <property type="entry name" value="FAD-bd_PCMH_sub2"/>
</dbReference>
<dbReference type="FunFam" id="3.30.70.2740:FF:000001">
    <property type="entry name" value="D-lactate dehydrogenase mitochondrial"/>
    <property type="match status" value="1"/>
</dbReference>
<keyword evidence="6" id="KW-0809">Transit peptide</keyword>
<evidence type="ECO:0000256" key="10">
    <source>
        <dbReference type="ARBA" id="ARBA00038897"/>
    </source>
</evidence>
<dbReference type="GO" id="GO:0004458">
    <property type="term" value="F:D-lactate dehydrogenase (cytochrome) activity"/>
    <property type="evidence" value="ECO:0007669"/>
    <property type="project" value="UniProtKB-EC"/>
</dbReference>
<evidence type="ECO:0000256" key="1">
    <source>
        <dbReference type="ARBA" id="ARBA00001974"/>
    </source>
</evidence>
<evidence type="ECO:0000256" key="7">
    <source>
        <dbReference type="ARBA" id="ARBA00022990"/>
    </source>
</evidence>
<dbReference type="SUPFAM" id="SSF56176">
    <property type="entry name" value="FAD-binding/transporter-associated domain-like"/>
    <property type="match status" value="1"/>
</dbReference>
<dbReference type="InterPro" id="IPR016171">
    <property type="entry name" value="Vanillyl_alc_oxidase_C-sub2"/>
</dbReference>
<dbReference type="GO" id="GO:1903457">
    <property type="term" value="P:lactate catabolic process"/>
    <property type="evidence" value="ECO:0007669"/>
    <property type="project" value="TreeGrafter"/>
</dbReference>
<evidence type="ECO:0000256" key="6">
    <source>
        <dbReference type="ARBA" id="ARBA00022946"/>
    </source>
</evidence>
<dbReference type="AlphaFoldDB" id="A0AAN9C5E7"/>
<dbReference type="SUPFAM" id="SSF55103">
    <property type="entry name" value="FAD-linked oxidases, C-terminal domain"/>
    <property type="match status" value="1"/>
</dbReference>
<dbReference type="InterPro" id="IPR004113">
    <property type="entry name" value="FAD-bd_oxidored_4_C"/>
</dbReference>
<evidence type="ECO:0000256" key="4">
    <source>
        <dbReference type="ARBA" id="ARBA00022630"/>
    </source>
</evidence>
<name>A0AAN9C5E7_9CAEN</name>
<dbReference type="Proteomes" id="UP001374579">
    <property type="component" value="Unassembled WGS sequence"/>
</dbReference>
<comment type="catalytic activity">
    <reaction evidence="11">
        <text>(R)-lactate + 2 Fe(III)-[cytochrome c] = 2 Fe(II)-[cytochrome c] + pyruvate + 2 H(+)</text>
        <dbReference type="Rhea" id="RHEA:13521"/>
        <dbReference type="Rhea" id="RHEA-COMP:10350"/>
        <dbReference type="Rhea" id="RHEA-COMP:14399"/>
        <dbReference type="ChEBI" id="CHEBI:15361"/>
        <dbReference type="ChEBI" id="CHEBI:15378"/>
        <dbReference type="ChEBI" id="CHEBI:16004"/>
        <dbReference type="ChEBI" id="CHEBI:29033"/>
        <dbReference type="ChEBI" id="CHEBI:29034"/>
        <dbReference type="EC" id="1.1.2.4"/>
    </reaction>
    <physiologicalReaction direction="left-to-right" evidence="11">
        <dbReference type="Rhea" id="RHEA:13522"/>
    </physiologicalReaction>
</comment>
<keyword evidence="4" id="KW-0285">Flavoprotein</keyword>
<accession>A0AAN9C5E7</accession>